<dbReference type="GO" id="GO:0009013">
    <property type="term" value="F:succinate-semialdehyde dehydrogenase [NAD(P)+] activity"/>
    <property type="evidence" value="ECO:0007669"/>
    <property type="project" value="UniProtKB-EC"/>
</dbReference>
<dbReference type="PROSITE" id="PS00687">
    <property type="entry name" value="ALDEHYDE_DEHYDR_GLU"/>
    <property type="match status" value="1"/>
</dbReference>
<dbReference type="CDD" id="cd07103">
    <property type="entry name" value="ALDH_F5_SSADH_GabD"/>
    <property type="match status" value="1"/>
</dbReference>
<protein>
    <submittedName>
        <fullName evidence="6">Succinate-semialdehyde dehydrogenase (NADP(+))</fullName>
        <ecNumber evidence="6">1.2.1.16</ecNumber>
    </submittedName>
</protein>
<name>A0A2A4YE36_UNCAE</name>
<dbReference type="InterPro" id="IPR015590">
    <property type="entry name" value="Aldehyde_DH_dom"/>
</dbReference>
<accession>A0A2A4YE36</accession>
<sequence length="474" mass="52312">MKSFFEKQKFGSFISNEMDISSGKSVDHPCFVTKKPWKTCQHVTKEQVKLACASAKKASIELKNLTAYEKSALLIKTADLLRANKAYLAEIITREMGKPITESFGEVEYTASYFNWYAGEVVRIFGLEIPSRTKKKKIRVSFEPIGPCYFVTPWNFPLCMAGRKVSAALAASCPSINKPCTEAPITKLALAYIIKKAGWPSGSFNVLIGDHDVINSILLPSRDIKKVSFTGSVAIGKYLYKESIETLKKVTLELGGNAPFIVFEDANQIKAADELILSKFRNSGQSCVCANRILVHKNILDDFLEKVVARAKMLNVGNPFEEETQISTHRHPNSDKKAIAIIEDAIKKGAKRHLNSKAPYEPEVLTNVTKDMLAFQEESFSPIVPIMTFATIDEAITLANHTNYGLAAYVFTESIKTASYATENLEFGMIGLNDGLPSAAELPFGGIKDSGFGREGGPSGIYEFLYTKSISMKL</sequence>
<evidence type="ECO:0000256" key="3">
    <source>
        <dbReference type="PROSITE-ProRule" id="PRU10007"/>
    </source>
</evidence>
<dbReference type="InterPro" id="IPR016160">
    <property type="entry name" value="Ald_DH_CS_CYS"/>
</dbReference>
<dbReference type="PROSITE" id="PS00070">
    <property type="entry name" value="ALDEHYDE_DEHYDR_CYS"/>
    <property type="match status" value="1"/>
</dbReference>
<comment type="similarity">
    <text evidence="1 4">Belongs to the aldehyde dehydrogenase family.</text>
</comment>
<dbReference type="PANTHER" id="PTHR43353">
    <property type="entry name" value="SUCCINATE-SEMIALDEHYDE DEHYDROGENASE, MITOCHONDRIAL"/>
    <property type="match status" value="1"/>
</dbReference>
<dbReference type="SUPFAM" id="SSF53720">
    <property type="entry name" value="ALDH-like"/>
    <property type="match status" value="1"/>
</dbReference>
<dbReference type="FunFam" id="3.40.309.10:FF:000004">
    <property type="entry name" value="Succinate-semialdehyde dehydrogenase I"/>
    <property type="match status" value="1"/>
</dbReference>
<dbReference type="InterPro" id="IPR016162">
    <property type="entry name" value="Ald_DH_N"/>
</dbReference>
<evidence type="ECO:0000313" key="7">
    <source>
        <dbReference type="Proteomes" id="UP000217838"/>
    </source>
</evidence>
<gene>
    <name evidence="6" type="primary">gabD</name>
    <name evidence="6" type="ORF">COB11_06215</name>
</gene>
<feature type="active site" evidence="3">
    <location>
        <position position="253"/>
    </location>
</feature>
<evidence type="ECO:0000256" key="2">
    <source>
        <dbReference type="ARBA" id="ARBA00023002"/>
    </source>
</evidence>
<evidence type="ECO:0000256" key="1">
    <source>
        <dbReference type="ARBA" id="ARBA00009986"/>
    </source>
</evidence>
<dbReference type="EMBL" id="NVUU01000078">
    <property type="protein sequence ID" value="PCI92951.1"/>
    <property type="molecule type" value="Genomic_DNA"/>
</dbReference>
<dbReference type="Pfam" id="PF00171">
    <property type="entry name" value="Aldedh"/>
    <property type="match status" value="1"/>
</dbReference>
<dbReference type="EC" id="1.2.1.16" evidence="6"/>
<reference evidence="7" key="1">
    <citation type="submission" date="2017-08" db="EMBL/GenBank/DDBJ databases">
        <title>A dynamic microbial community with high functional redundancy inhabits the cold, oxic subseafloor aquifer.</title>
        <authorList>
            <person name="Tully B.J."/>
            <person name="Wheat C.G."/>
            <person name="Glazer B.T."/>
            <person name="Huber J.A."/>
        </authorList>
    </citation>
    <scope>NUCLEOTIDE SEQUENCE [LARGE SCALE GENOMIC DNA]</scope>
</reference>
<evidence type="ECO:0000259" key="5">
    <source>
        <dbReference type="Pfam" id="PF00171"/>
    </source>
</evidence>
<dbReference type="InterPro" id="IPR029510">
    <property type="entry name" value="Ald_DH_CS_GLU"/>
</dbReference>
<dbReference type="Gene3D" id="3.40.605.10">
    <property type="entry name" value="Aldehyde Dehydrogenase, Chain A, domain 1"/>
    <property type="match status" value="1"/>
</dbReference>
<keyword evidence="2 4" id="KW-0560">Oxidoreductase</keyword>
<comment type="caution">
    <text evidence="6">The sequence shown here is derived from an EMBL/GenBank/DDBJ whole genome shotgun (WGS) entry which is preliminary data.</text>
</comment>
<dbReference type="PANTHER" id="PTHR43353:SF5">
    <property type="entry name" value="SUCCINATE-SEMIALDEHYDE DEHYDROGENASE, MITOCHONDRIAL"/>
    <property type="match status" value="1"/>
</dbReference>
<dbReference type="Gene3D" id="3.40.309.10">
    <property type="entry name" value="Aldehyde Dehydrogenase, Chain A, domain 2"/>
    <property type="match status" value="1"/>
</dbReference>
<evidence type="ECO:0000313" key="6">
    <source>
        <dbReference type="EMBL" id="PCI92951.1"/>
    </source>
</evidence>
<dbReference type="InterPro" id="IPR016163">
    <property type="entry name" value="Ald_DH_C"/>
</dbReference>
<feature type="domain" description="Aldehyde dehydrogenase" evidence="5">
    <location>
        <begin position="29"/>
        <end position="470"/>
    </location>
</feature>
<dbReference type="InterPro" id="IPR016161">
    <property type="entry name" value="Ald_DH/histidinol_DH"/>
</dbReference>
<dbReference type="FunFam" id="3.40.605.10:FF:000063">
    <property type="entry name" value="Succinate-semialdehyde dehydrogenase, mitochondrial"/>
    <property type="match status" value="1"/>
</dbReference>
<evidence type="ECO:0000256" key="4">
    <source>
        <dbReference type="RuleBase" id="RU003345"/>
    </source>
</evidence>
<organism evidence="6 7">
    <name type="scientific">Aerophobetes bacterium</name>
    <dbReference type="NCBI Taxonomy" id="2030807"/>
    <lineage>
        <taxon>Bacteria</taxon>
        <taxon>Candidatus Aerophobota</taxon>
    </lineage>
</organism>
<dbReference type="InterPro" id="IPR050740">
    <property type="entry name" value="Aldehyde_DH_Superfamily"/>
</dbReference>
<dbReference type="Proteomes" id="UP000217838">
    <property type="component" value="Unassembled WGS sequence"/>
</dbReference>
<proteinExistence type="inferred from homology"/>
<dbReference type="AlphaFoldDB" id="A0A2A4YE36"/>